<dbReference type="SUPFAM" id="SSF64182">
    <property type="entry name" value="DHH phosphoesterases"/>
    <property type="match status" value="1"/>
</dbReference>
<protein>
    <recommendedName>
        <fullName evidence="2">Single-stranded-DNA-specific exonuclease RecJ</fullName>
    </recommendedName>
</protein>
<evidence type="ECO:0000259" key="8">
    <source>
        <dbReference type="Pfam" id="PF17768"/>
    </source>
</evidence>
<dbReference type="eggNOG" id="COG0608">
    <property type="taxonomic scope" value="Bacteria"/>
</dbReference>
<dbReference type="InterPro" id="IPR004610">
    <property type="entry name" value="RecJ"/>
</dbReference>
<dbReference type="InterPro" id="IPR001667">
    <property type="entry name" value="DDH_dom"/>
</dbReference>
<proteinExistence type="inferred from homology"/>
<evidence type="ECO:0000256" key="1">
    <source>
        <dbReference type="ARBA" id="ARBA00005915"/>
    </source>
</evidence>
<dbReference type="GO" id="GO:0006310">
    <property type="term" value="P:DNA recombination"/>
    <property type="evidence" value="ECO:0007669"/>
    <property type="project" value="InterPro"/>
</dbReference>
<dbReference type="Proteomes" id="UP000019591">
    <property type="component" value="Chromosome"/>
</dbReference>
<dbReference type="EMBL" id="CP007452">
    <property type="protein sequence ID" value="AHM56273.1"/>
    <property type="molecule type" value="Genomic_DNA"/>
</dbReference>
<sequence>MAKWMLKRSSCDIEKLSSRMKCSKVILEILANRGFKTEAEIERFINTTTDDLYSPGLFKDMAKGVQLAKEAIQRGEKITVYGDYDVDGVMSSYIFYRALSTCGANVSCYIPHRELEGYGMNNESIYRLKSEGTELIITCDNGIASIEPVELARSLGMNVVVTDHHEVAHEVDESGEKHVCLPNANAIINPKQPDCNYPFKLLCAGAIAYKFALALYKEFGLDEKEALEFMEYAAIATICDVVDLVGENRIIAKHGLEMLRSTKNKGLNALIERAGLVKTNVGTYHVGFVIGPCINASGRLESATVALELLLCQDQDEARALAERLVALNEERKQLTEKGVERVAGIIESTRGRDDRVIIAYDEQLHESIAGIVAGRIKEAYNMPAIVLTNGKDMVKGSARSIEKYNMFEKLSECSGLIERFGGHPMAAGLSIKRENIEKLRIKLNELCGLTLDDIEPIIRIDKHLSIEEVSFELFENIRLLEPFGKGNPTPIFAEKNIRVVGARLLGKSCNVLKLTCMRRGCLEKIDAICFGGAKKFEELIRQKFGDVVYDDIIKKGTCSLDMDFVYTIGVNEYMGRKNLQLLLKDFR</sequence>
<gene>
    <name evidence="9" type="primary">recJ</name>
    <name evidence="9" type="ORF">EAL2_c09740</name>
</gene>
<dbReference type="GO" id="GO:0008409">
    <property type="term" value="F:5'-3' exonuclease activity"/>
    <property type="evidence" value="ECO:0007669"/>
    <property type="project" value="InterPro"/>
</dbReference>
<dbReference type="InterPro" id="IPR051673">
    <property type="entry name" value="SSDNA_exonuclease_RecJ"/>
</dbReference>
<dbReference type="InterPro" id="IPR038763">
    <property type="entry name" value="DHH_sf"/>
</dbReference>
<keyword evidence="5 9" id="KW-0269">Exonuclease</keyword>
<dbReference type="RefSeq" id="WP_025435285.1">
    <property type="nucleotide sequence ID" value="NZ_CP007452.1"/>
</dbReference>
<dbReference type="Pfam" id="PF01368">
    <property type="entry name" value="DHH"/>
    <property type="match status" value="1"/>
</dbReference>
<organism evidence="9 10">
    <name type="scientific">Peptoclostridium acidaminophilum DSM 3953</name>
    <dbReference type="NCBI Taxonomy" id="1286171"/>
    <lineage>
        <taxon>Bacteria</taxon>
        <taxon>Bacillati</taxon>
        <taxon>Bacillota</taxon>
        <taxon>Clostridia</taxon>
        <taxon>Peptostreptococcales</taxon>
        <taxon>Peptoclostridiaceae</taxon>
        <taxon>Peptoclostridium</taxon>
    </lineage>
</organism>
<dbReference type="InterPro" id="IPR003156">
    <property type="entry name" value="DHHA1_dom"/>
</dbReference>
<evidence type="ECO:0000313" key="10">
    <source>
        <dbReference type="Proteomes" id="UP000019591"/>
    </source>
</evidence>
<dbReference type="Pfam" id="PF02272">
    <property type="entry name" value="DHHA1"/>
    <property type="match status" value="1"/>
</dbReference>
<feature type="domain" description="DHHA1" evidence="7">
    <location>
        <begin position="355"/>
        <end position="447"/>
    </location>
</feature>
<dbReference type="GO" id="GO:0006281">
    <property type="term" value="P:DNA repair"/>
    <property type="evidence" value="ECO:0007669"/>
    <property type="project" value="InterPro"/>
</dbReference>
<name>W8TEN3_PEPAC</name>
<comment type="similarity">
    <text evidence="1">Belongs to the RecJ family.</text>
</comment>
<evidence type="ECO:0000256" key="2">
    <source>
        <dbReference type="ARBA" id="ARBA00019841"/>
    </source>
</evidence>
<evidence type="ECO:0000313" key="9">
    <source>
        <dbReference type="EMBL" id="AHM56273.1"/>
    </source>
</evidence>
<keyword evidence="10" id="KW-1185">Reference proteome</keyword>
<dbReference type="GO" id="GO:0003676">
    <property type="term" value="F:nucleic acid binding"/>
    <property type="evidence" value="ECO:0007669"/>
    <property type="project" value="InterPro"/>
</dbReference>
<dbReference type="PANTHER" id="PTHR30255">
    <property type="entry name" value="SINGLE-STRANDED-DNA-SPECIFIC EXONUCLEASE RECJ"/>
    <property type="match status" value="1"/>
</dbReference>
<evidence type="ECO:0000256" key="3">
    <source>
        <dbReference type="ARBA" id="ARBA00022722"/>
    </source>
</evidence>
<dbReference type="KEGG" id="eac:EAL2_c09740"/>
<dbReference type="NCBIfam" id="TIGR00644">
    <property type="entry name" value="recJ"/>
    <property type="match status" value="1"/>
</dbReference>
<dbReference type="Pfam" id="PF17768">
    <property type="entry name" value="RecJ_OB"/>
    <property type="match status" value="1"/>
</dbReference>
<reference evidence="9 10" key="1">
    <citation type="journal article" date="2014" name="Genome Announc.">
        <title>Complete Genome Sequence of Amino Acid-Utilizing Eubacterium acidaminophilum al-2 (DSM 3953).</title>
        <authorList>
            <person name="Poehlein A."/>
            <person name="Andreesen J.R."/>
            <person name="Daniel R."/>
        </authorList>
    </citation>
    <scope>NUCLEOTIDE SEQUENCE [LARGE SCALE GENOMIC DNA]</scope>
    <source>
        <strain evidence="9 10">DSM 3953</strain>
    </source>
</reference>
<accession>W8TEN3</accession>
<dbReference type="Gene3D" id="3.10.310.30">
    <property type="match status" value="1"/>
</dbReference>
<dbReference type="PANTHER" id="PTHR30255:SF2">
    <property type="entry name" value="SINGLE-STRANDED-DNA-SPECIFIC EXONUCLEASE RECJ"/>
    <property type="match status" value="1"/>
</dbReference>
<feature type="domain" description="RecJ OB" evidence="8">
    <location>
        <begin position="461"/>
        <end position="586"/>
    </location>
</feature>
<feature type="domain" description="DDH" evidence="6">
    <location>
        <begin position="77"/>
        <end position="219"/>
    </location>
</feature>
<keyword evidence="4 9" id="KW-0378">Hydrolase</keyword>
<dbReference type="PATRIC" id="fig|1286171.3.peg.924"/>
<evidence type="ECO:0000259" key="6">
    <source>
        <dbReference type="Pfam" id="PF01368"/>
    </source>
</evidence>
<dbReference type="InterPro" id="IPR041122">
    <property type="entry name" value="RecJ_OB"/>
</dbReference>
<dbReference type="HOGENOM" id="CLU_009736_5_2_9"/>
<dbReference type="STRING" id="1286171.EAL2_c09740"/>
<evidence type="ECO:0000256" key="5">
    <source>
        <dbReference type="ARBA" id="ARBA00022839"/>
    </source>
</evidence>
<evidence type="ECO:0000256" key="4">
    <source>
        <dbReference type="ARBA" id="ARBA00022801"/>
    </source>
</evidence>
<evidence type="ECO:0000259" key="7">
    <source>
        <dbReference type="Pfam" id="PF02272"/>
    </source>
</evidence>
<dbReference type="Gene3D" id="3.90.1640.30">
    <property type="match status" value="1"/>
</dbReference>
<dbReference type="AlphaFoldDB" id="W8TEN3"/>
<keyword evidence="3" id="KW-0540">Nuclease</keyword>